<sequence length="62" mass="6729">MTSQNGNAAPMIAAPIFFVVAMPGRQRSSGWPEVYKPAVYNKSLSRLPDGVVLKYAYGALKI</sequence>
<proteinExistence type="predicted"/>
<dbReference type="RefSeq" id="WP_155321048.1">
    <property type="nucleotide sequence ID" value="NZ_AP021876.1"/>
</dbReference>
<evidence type="ECO:0000313" key="1">
    <source>
        <dbReference type="EMBL" id="BBO79980.1"/>
    </source>
</evidence>
<protein>
    <submittedName>
        <fullName evidence="1">Uncharacterized protein</fullName>
    </submittedName>
</protein>
<dbReference type="AlphaFoldDB" id="A0A5K7ZN70"/>
<evidence type="ECO:0000313" key="2">
    <source>
        <dbReference type="Proteomes" id="UP000425960"/>
    </source>
</evidence>
<accession>A0A5K7ZN70</accession>
<name>A0A5K7ZN70_9BACT</name>
<organism evidence="1 2">
    <name type="scientific">Desulfosarcina ovata subsp. sediminis</name>
    <dbReference type="NCBI Taxonomy" id="885957"/>
    <lineage>
        <taxon>Bacteria</taxon>
        <taxon>Pseudomonadati</taxon>
        <taxon>Thermodesulfobacteriota</taxon>
        <taxon>Desulfobacteria</taxon>
        <taxon>Desulfobacterales</taxon>
        <taxon>Desulfosarcinaceae</taxon>
        <taxon>Desulfosarcina</taxon>
    </lineage>
</organism>
<dbReference type="Proteomes" id="UP000425960">
    <property type="component" value="Chromosome"/>
</dbReference>
<reference evidence="1 2" key="1">
    <citation type="submission" date="2019-11" db="EMBL/GenBank/DDBJ databases">
        <title>Comparative genomics of hydrocarbon-degrading Desulfosarcina strains.</title>
        <authorList>
            <person name="Watanabe M."/>
            <person name="Kojima H."/>
            <person name="Fukui M."/>
        </authorList>
    </citation>
    <scope>NUCLEOTIDE SEQUENCE [LARGE SCALE GENOMIC DNA]</scope>
    <source>
        <strain evidence="1 2">28bB2T</strain>
    </source>
</reference>
<gene>
    <name evidence="1" type="ORF">DSCO28_05460</name>
</gene>
<dbReference type="EMBL" id="AP021876">
    <property type="protein sequence ID" value="BBO79980.1"/>
    <property type="molecule type" value="Genomic_DNA"/>
</dbReference>
<dbReference type="KEGG" id="dov:DSCO28_05460"/>